<dbReference type="GO" id="GO:0004499">
    <property type="term" value="F:N,N-dimethylaniline monooxygenase activity"/>
    <property type="evidence" value="ECO:0007669"/>
    <property type="project" value="InterPro"/>
</dbReference>
<comment type="similarity">
    <text evidence="2 9">Belongs to the FMO family.</text>
</comment>
<evidence type="ECO:0000256" key="9">
    <source>
        <dbReference type="RuleBase" id="RU361177"/>
    </source>
</evidence>
<accession>A0A8T0SLJ0</accession>
<evidence type="ECO:0000256" key="5">
    <source>
        <dbReference type="ARBA" id="ARBA00022857"/>
    </source>
</evidence>
<evidence type="ECO:0000256" key="2">
    <source>
        <dbReference type="ARBA" id="ARBA00009183"/>
    </source>
</evidence>
<name>A0A8T0SLJ0_PANVG</name>
<keyword evidence="6 9" id="KW-0560">Oxidoreductase</keyword>
<comment type="cofactor">
    <cofactor evidence="1 9">
        <name>FAD</name>
        <dbReference type="ChEBI" id="CHEBI:57692"/>
    </cofactor>
</comment>
<evidence type="ECO:0000256" key="7">
    <source>
        <dbReference type="ARBA" id="ARBA00023033"/>
    </source>
</evidence>
<dbReference type="PANTHER" id="PTHR43539">
    <property type="entry name" value="FLAVIN-BINDING MONOOXYGENASE-LIKE PROTEIN (AFU_ORTHOLOGUE AFUA_4G09220)"/>
    <property type="match status" value="1"/>
</dbReference>
<dbReference type="InterPro" id="IPR036188">
    <property type="entry name" value="FAD/NAD-bd_sf"/>
</dbReference>
<keyword evidence="5" id="KW-0521">NADP</keyword>
<keyword evidence="11" id="KW-1185">Reference proteome</keyword>
<dbReference type="GO" id="GO:0050660">
    <property type="term" value="F:flavin adenine dinucleotide binding"/>
    <property type="evidence" value="ECO:0007669"/>
    <property type="project" value="InterPro"/>
</dbReference>
<dbReference type="GO" id="GO:0050661">
    <property type="term" value="F:NADP binding"/>
    <property type="evidence" value="ECO:0007669"/>
    <property type="project" value="InterPro"/>
</dbReference>
<evidence type="ECO:0000256" key="8">
    <source>
        <dbReference type="ARBA" id="ARBA00047707"/>
    </source>
</evidence>
<dbReference type="GO" id="GO:0009851">
    <property type="term" value="P:auxin biosynthetic process"/>
    <property type="evidence" value="ECO:0007669"/>
    <property type="project" value="UniProtKB-ARBA"/>
</dbReference>
<dbReference type="Gene3D" id="3.50.50.60">
    <property type="entry name" value="FAD/NAD(P)-binding domain"/>
    <property type="match status" value="1"/>
</dbReference>
<dbReference type="InterPro" id="IPR050982">
    <property type="entry name" value="Auxin_biosynth/cation_transpt"/>
</dbReference>
<evidence type="ECO:0000313" key="11">
    <source>
        <dbReference type="Proteomes" id="UP000823388"/>
    </source>
</evidence>
<dbReference type="InterPro" id="IPR020946">
    <property type="entry name" value="Flavin_mOase-like"/>
</dbReference>
<dbReference type="AlphaFoldDB" id="A0A8T0SLJ0"/>
<dbReference type="EC" id="1.-.-.-" evidence="9"/>
<evidence type="ECO:0000256" key="6">
    <source>
        <dbReference type="ARBA" id="ARBA00023002"/>
    </source>
</evidence>
<dbReference type="EMBL" id="CM029045">
    <property type="protein sequence ID" value="KAG2599431.1"/>
    <property type="molecule type" value="Genomic_DNA"/>
</dbReference>
<dbReference type="SUPFAM" id="SSF51905">
    <property type="entry name" value="FAD/NAD(P)-binding domain"/>
    <property type="match status" value="2"/>
</dbReference>
<keyword evidence="3 9" id="KW-0285">Flavoprotein</keyword>
<dbReference type="Pfam" id="PF00743">
    <property type="entry name" value="FMO-like"/>
    <property type="match status" value="1"/>
</dbReference>
<evidence type="ECO:0000313" key="10">
    <source>
        <dbReference type="EMBL" id="KAG2599431.1"/>
    </source>
</evidence>
<proteinExistence type="inferred from homology"/>
<evidence type="ECO:0000256" key="3">
    <source>
        <dbReference type="ARBA" id="ARBA00022630"/>
    </source>
</evidence>
<organism evidence="10 11">
    <name type="scientific">Panicum virgatum</name>
    <name type="common">Blackwell switchgrass</name>
    <dbReference type="NCBI Taxonomy" id="38727"/>
    <lineage>
        <taxon>Eukaryota</taxon>
        <taxon>Viridiplantae</taxon>
        <taxon>Streptophyta</taxon>
        <taxon>Embryophyta</taxon>
        <taxon>Tracheophyta</taxon>
        <taxon>Spermatophyta</taxon>
        <taxon>Magnoliopsida</taxon>
        <taxon>Liliopsida</taxon>
        <taxon>Poales</taxon>
        <taxon>Poaceae</taxon>
        <taxon>PACMAD clade</taxon>
        <taxon>Panicoideae</taxon>
        <taxon>Panicodae</taxon>
        <taxon>Paniceae</taxon>
        <taxon>Panicinae</taxon>
        <taxon>Panicum</taxon>
        <taxon>Panicum sect. Hiantes</taxon>
    </lineage>
</organism>
<dbReference type="GO" id="GO:0103075">
    <property type="term" value="F:indole-3-pyruvate monooxygenase activity"/>
    <property type="evidence" value="ECO:0007669"/>
    <property type="project" value="UniProtKB-EC"/>
</dbReference>
<comment type="caution">
    <text evidence="10">The sequence shown here is derived from an EMBL/GenBank/DDBJ whole genome shotgun (WGS) entry which is preliminary data.</text>
</comment>
<reference evidence="10" key="1">
    <citation type="submission" date="2020-05" db="EMBL/GenBank/DDBJ databases">
        <title>WGS assembly of Panicum virgatum.</title>
        <authorList>
            <person name="Lovell J.T."/>
            <person name="Jenkins J."/>
            <person name="Shu S."/>
            <person name="Juenger T.E."/>
            <person name="Schmutz J."/>
        </authorList>
    </citation>
    <scope>NUCLEOTIDE SEQUENCE</scope>
    <source>
        <strain evidence="10">AP13</strain>
    </source>
</reference>
<sequence>MDDGEASASQGQGRRGAAWVPGAIIVGAGPSGLAAAACLAARGVPATVLEMADSLASTWRHRTYDRLTLHLPKRFCELPLLPFPAGYPEYPSKDQFVAYMEGYAAAAGVAPRFGARVEEAAFDASAGAWAVRLAGGGELLLARWLVVATGENAVPRRPDFPGARLFEGPVVHTCDYKSGEAFAGKKVLVVGCGNSGMEVSLDLCRHGAKPSLVVRNTVHVLPREMLGLSTFGIAMALLRLFSVAAVDRILLAAARLALGDTGRLGLRRPKTGPMELKNLTGRTPVLDVGTLGHIKTGKIKVVGAVKEVTQRGVRFADGKEEQFDAIILATGYRSNVPSWLKDGGEVFTSQGMPRVPFPDGWRGKNGLYTVGFSQRGLLGASSDALNIARDIHAQWKDMVGRPACCNNVPLQSDETV</sequence>
<dbReference type="FunFam" id="3.50.50.60:FF:000100">
    <property type="entry name" value="Flavin-containing monooxygenase"/>
    <property type="match status" value="1"/>
</dbReference>
<dbReference type="OrthoDB" id="66881at2759"/>
<keyword evidence="7 9" id="KW-0503">Monooxygenase</keyword>
<dbReference type="Proteomes" id="UP000823388">
    <property type="component" value="Chromosome 5K"/>
</dbReference>
<dbReference type="PANTHER" id="PTHR43539:SF78">
    <property type="entry name" value="FLAVIN-CONTAINING MONOOXYGENASE"/>
    <property type="match status" value="1"/>
</dbReference>
<gene>
    <name evidence="10" type="ORF">PVAP13_5KG456900</name>
</gene>
<protein>
    <recommendedName>
        <fullName evidence="9">Flavin-containing monooxygenase</fullName>
        <ecNumber evidence="9">1.-.-.-</ecNumber>
    </recommendedName>
</protein>
<comment type="catalytic activity">
    <reaction evidence="8">
        <text>indole-3-pyruvate + NADPH + O2 + H(+) = (indol-3-yl)acetate + CO2 + NADP(+) + H2O</text>
        <dbReference type="Rhea" id="RHEA:34331"/>
        <dbReference type="ChEBI" id="CHEBI:15377"/>
        <dbReference type="ChEBI" id="CHEBI:15378"/>
        <dbReference type="ChEBI" id="CHEBI:15379"/>
        <dbReference type="ChEBI" id="CHEBI:16526"/>
        <dbReference type="ChEBI" id="CHEBI:17640"/>
        <dbReference type="ChEBI" id="CHEBI:30854"/>
        <dbReference type="ChEBI" id="CHEBI:57783"/>
        <dbReference type="ChEBI" id="CHEBI:58349"/>
        <dbReference type="EC" id="1.14.13.168"/>
    </reaction>
</comment>
<dbReference type="PRINTS" id="PR00469">
    <property type="entry name" value="PNDRDTASEII"/>
</dbReference>
<dbReference type="PRINTS" id="PR00368">
    <property type="entry name" value="FADPNR"/>
</dbReference>
<evidence type="ECO:0000256" key="4">
    <source>
        <dbReference type="ARBA" id="ARBA00022827"/>
    </source>
</evidence>
<evidence type="ECO:0000256" key="1">
    <source>
        <dbReference type="ARBA" id="ARBA00001974"/>
    </source>
</evidence>
<keyword evidence="4 9" id="KW-0274">FAD</keyword>